<evidence type="ECO:0000313" key="9">
    <source>
        <dbReference type="Proteomes" id="UP000187651"/>
    </source>
</evidence>
<dbReference type="RefSeq" id="WP_074521350.1">
    <property type="nucleotide sequence ID" value="NZ_FNHZ01000002.1"/>
</dbReference>
<dbReference type="InterPro" id="IPR011629">
    <property type="entry name" value="CobW-like_C"/>
</dbReference>
<dbReference type="GO" id="GO:0016787">
    <property type="term" value="F:hydrolase activity"/>
    <property type="evidence" value="ECO:0007669"/>
    <property type="project" value="UniProtKB-KW"/>
</dbReference>
<sequence>MSLFSKKRIPVVLITGYLGSGKTTFLNNLLAFENRKIALVVNDMGKVNIDAKLIKNETMKKMDTKMIELSNGCICCTLRDEFMVEIENLAKIKNIDAIFVEASGISEPANIAQSFLAYEETNKKANFFLSRIITLVDADRINKEFLFDIQEHLNENETEAESLTSNSDKTEANKETSSNLKLRIDDNVDLDDDNTEDDPDIINLVMDQIEFCNCIVLNKCDLVSSEALLEVKNLIKKLQPEAEIIESIFAKVNYDRILNGASFDYDKAMNSSAIQRALKESVEGKKSEQDEYGIDSFVFEEKRPFVREKFMGFLEQNFPHEIIRSKGYIWFEDDPTHVQLVESAGRNASVMEYSNWVDAFSKEEKQQVFDLYPEVLEDWDEEYGDRLNQIVFIGLDYNREEIQKELEACIA</sequence>
<dbReference type="InterPro" id="IPR051927">
    <property type="entry name" value="Zn_Chap_cDPG_Synth"/>
</dbReference>
<feature type="domain" description="CobW C-terminal" evidence="7">
    <location>
        <begin position="294"/>
        <end position="410"/>
    </location>
</feature>
<comment type="similarity">
    <text evidence="4">Belongs to the SIMIBI class G3E GTPase family. ZNG1 subfamily.</text>
</comment>
<evidence type="ECO:0000256" key="4">
    <source>
        <dbReference type="ARBA" id="ARBA00034320"/>
    </source>
</evidence>
<dbReference type="OrthoDB" id="9808822at2"/>
<dbReference type="InterPro" id="IPR036627">
    <property type="entry name" value="CobW-likC_sf"/>
</dbReference>
<evidence type="ECO:0000256" key="2">
    <source>
        <dbReference type="ARBA" id="ARBA00022801"/>
    </source>
</evidence>
<evidence type="ECO:0000259" key="7">
    <source>
        <dbReference type="SMART" id="SM00833"/>
    </source>
</evidence>
<proteinExistence type="inferred from homology"/>
<protein>
    <submittedName>
        <fullName evidence="8">GTPase, G3E family</fullName>
    </submittedName>
</protein>
<dbReference type="Proteomes" id="UP000187651">
    <property type="component" value="Unassembled WGS sequence"/>
</dbReference>
<reference evidence="9" key="1">
    <citation type="submission" date="2016-10" db="EMBL/GenBank/DDBJ databases">
        <authorList>
            <person name="Varghese N."/>
            <person name="Submissions S."/>
        </authorList>
    </citation>
    <scope>NUCLEOTIDE SEQUENCE [LARGE SCALE GENOMIC DNA]</scope>
    <source>
        <strain evidence="9">M83</strain>
    </source>
</reference>
<dbReference type="InterPro" id="IPR027417">
    <property type="entry name" value="P-loop_NTPase"/>
</dbReference>
<dbReference type="PANTHER" id="PTHR43603:SF1">
    <property type="entry name" value="ZINC-REGULATED GTPASE METALLOPROTEIN ACTIVATOR 1"/>
    <property type="match status" value="1"/>
</dbReference>
<feature type="region of interest" description="Disordered" evidence="6">
    <location>
        <begin position="157"/>
        <end position="177"/>
    </location>
</feature>
<evidence type="ECO:0000256" key="3">
    <source>
        <dbReference type="ARBA" id="ARBA00023186"/>
    </source>
</evidence>
<keyword evidence="9" id="KW-1185">Reference proteome</keyword>
<organism evidence="8 9">
    <name type="scientific">Lachnospira pectinoschiza</name>
    <dbReference type="NCBI Taxonomy" id="28052"/>
    <lineage>
        <taxon>Bacteria</taxon>
        <taxon>Bacillati</taxon>
        <taxon>Bacillota</taxon>
        <taxon>Clostridia</taxon>
        <taxon>Lachnospirales</taxon>
        <taxon>Lachnospiraceae</taxon>
        <taxon>Lachnospira</taxon>
    </lineage>
</organism>
<keyword evidence="3" id="KW-0143">Chaperone</keyword>
<dbReference type="SUPFAM" id="SSF52540">
    <property type="entry name" value="P-loop containing nucleoside triphosphate hydrolases"/>
    <property type="match status" value="1"/>
</dbReference>
<gene>
    <name evidence="8" type="ORF">SAMN05216544_1182</name>
</gene>
<dbReference type="AlphaFoldDB" id="A0A1G9W511"/>
<dbReference type="GO" id="GO:0000166">
    <property type="term" value="F:nucleotide binding"/>
    <property type="evidence" value="ECO:0007669"/>
    <property type="project" value="UniProtKB-KW"/>
</dbReference>
<dbReference type="Pfam" id="PF02492">
    <property type="entry name" value="cobW"/>
    <property type="match status" value="1"/>
</dbReference>
<keyword evidence="1" id="KW-0547">Nucleotide-binding</keyword>
<evidence type="ECO:0000256" key="1">
    <source>
        <dbReference type="ARBA" id="ARBA00022741"/>
    </source>
</evidence>
<dbReference type="EMBL" id="FNHZ01000002">
    <property type="protein sequence ID" value="SDM79281.1"/>
    <property type="molecule type" value="Genomic_DNA"/>
</dbReference>
<dbReference type="Pfam" id="PF07683">
    <property type="entry name" value="CobW_C"/>
    <property type="match status" value="1"/>
</dbReference>
<dbReference type="Gene3D" id="3.40.50.300">
    <property type="entry name" value="P-loop containing nucleotide triphosphate hydrolases"/>
    <property type="match status" value="1"/>
</dbReference>
<evidence type="ECO:0000256" key="5">
    <source>
        <dbReference type="ARBA" id="ARBA00049117"/>
    </source>
</evidence>
<evidence type="ECO:0000256" key="6">
    <source>
        <dbReference type="SAM" id="MobiDB-lite"/>
    </source>
</evidence>
<dbReference type="InterPro" id="IPR003495">
    <property type="entry name" value="CobW/HypB/UreG_nucleotide-bd"/>
</dbReference>
<dbReference type="CDD" id="cd03112">
    <property type="entry name" value="CobW-like"/>
    <property type="match status" value="1"/>
</dbReference>
<evidence type="ECO:0000313" key="8">
    <source>
        <dbReference type="EMBL" id="SDM79281.1"/>
    </source>
</evidence>
<dbReference type="SMART" id="SM00833">
    <property type="entry name" value="CobW_C"/>
    <property type="match status" value="1"/>
</dbReference>
<name>A0A1G9W511_9FIRM</name>
<accession>A0A1G9W511</accession>
<keyword evidence="2" id="KW-0378">Hydrolase</keyword>
<dbReference type="PANTHER" id="PTHR43603">
    <property type="entry name" value="COBW DOMAIN-CONTAINING PROTEIN DDB_G0274527"/>
    <property type="match status" value="1"/>
</dbReference>
<dbReference type="Gene3D" id="3.30.1220.10">
    <property type="entry name" value="CobW-like, C-terminal domain"/>
    <property type="match status" value="1"/>
</dbReference>
<comment type="catalytic activity">
    <reaction evidence="5">
        <text>GTP + H2O = GDP + phosphate + H(+)</text>
        <dbReference type="Rhea" id="RHEA:19669"/>
        <dbReference type="ChEBI" id="CHEBI:15377"/>
        <dbReference type="ChEBI" id="CHEBI:15378"/>
        <dbReference type="ChEBI" id="CHEBI:37565"/>
        <dbReference type="ChEBI" id="CHEBI:43474"/>
        <dbReference type="ChEBI" id="CHEBI:58189"/>
    </reaction>
    <physiologicalReaction direction="left-to-right" evidence="5">
        <dbReference type="Rhea" id="RHEA:19670"/>
    </physiologicalReaction>
</comment>